<gene>
    <name evidence="5" type="ORF">METZ01_LOCUS454605</name>
</gene>
<evidence type="ECO:0000259" key="4">
    <source>
        <dbReference type="PROSITE" id="PS51007"/>
    </source>
</evidence>
<evidence type="ECO:0000256" key="1">
    <source>
        <dbReference type="ARBA" id="ARBA00022617"/>
    </source>
</evidence>
<accession>A0A383A280</accession>
<evidence type="ECO:0000313" key="5">
    <source>
        <dbReference type="EMBL" id="SVE01751.1"/>
    </source>
</evidence>
<dbReference type="PANTHER" id="PTHR35008:SF8">
    <property type="entry name" value="ALCOHOL DEHYDROGENASE CYTOCHROME C SUBUNIT"/>
    <property type="match status" value="1"/>
</dbReference>
<dbReference type="GO" id="GO:0020037">
    <property type="term" value="F:heme binding"/>
    <property type="evidence" value="ECO:0007669"/>
    <property type="project" value="InterPro"/>
</dbReference>
<proteinExistence type="predicted"/>
<evidence type="ECO:0000256" key="3">
    <source>
        <dbReference type="ARBA" id="ARBA00023004"/>
    </source>
</evidence>
<feature type="domain" description="Cytochrome c" evidence="4">
    <location>
        <begin position="81"/>
        <end position="174"/>
    </location>
</feature>
<keyword evidence="2" id="KW-0479">Metal-binding</keyword>
<dbReference type="EMBL" id="UINC01188504">
    <property type="protein sequence ID" value="SVE01751.1"/>
    <property type="molecule type" value="Genomic_DNA"/>
</dbReference>
<protein>
    <recommendedName>
        <fullName evidence="4">Cytochrome c domain-containing protein</fullName>
    </recommendedName>
</protein>
<keyword evidence="3" id="KW-0408">Iron</keyword>
<reference evidence="5" key="1">
    <citation type="submission" date="2018-05" db="EMBL/GenBank/DDBJ databases">
        <authorList>
            <person name="Lanie J.A."/>
            <person name="Ng W.-L."/>
            <person name="Kazmierczak K.M."/>
            <person name="Andrzejewski T.M."/>
            <person name="Davidsen T.M."/>
            <person name="Wayne K.J."/>
            <person name="Tettelin H."/>
            <person name="Glass J.I."/>
            <person name="Rusch D."/>
            <person name="Podicherti R."/>
            <person name="Tsui H.-C.T."/>
            <person name="Winkler M.E."/>
        </authorList>
    </citation>
    <scope>NUCLEOTIDE SEQUENCE</scope>
</reference>
<keyword evidence="1" id="KW-0349">Heme</keyword>
<sequence length="179" mass="18540">MSDTTCKNLLPENVEPTAGSNRGTGILIVAFVLAVSLGVQKIGGAGRAMGDRGNNISALVYAPYVDEAEAEAMQARSPAEKQFDRGAAIYRIRCSGCHQSKGEGSPSQGAPPLDGSEWVTQKGPGVLVGIVNNGLSGAIVVKGKTWSQGVMSDVGASLTDDELADLLMYIRNAWSNSGA</sequence>
<name>A0A383A280_9ZZZZ</name>
<dbReference type="InterPro" id="IPR009056">
    <property type="entry name" value="Cyt_c-like_dom"/>
</dbReference>
<dbReference type="InterPro" id="IPR051459">
    <property type="entry name" value="Cytochrome_c-type_DH"/>
</dbReference>
<evidence type="ECO:0000256" key="2">
    <source>
        <dbReference type="ARBA" id="ARBA00022723"/>
    </source>
</evidence>
<dbReference type="AlphaFoldDB" id="A0A383A280"/>
<dbReference type="InterPro" id="IPR036909">
    <property type="entry name" value="Cyt_c-like_dom_sf"/>
</dbReference>
<dbReference type="Pfam" id="PF00034">
    <property type="entry name" value="Cytochrom_C"/>
    <property type="match status" value="1"/>
</dbReference>
<organism evidence="5">
    <name type="scientific">marine metagenome</name>
    <dbReference type="NCBI Taxonomy" id="408172"/>
    <lineage>
        <taxon>unclassified sequences</taxon>
        <taxon>metagenomes</taxon>
        <taxon>ecological metagenomes</taxon>
    </lineage>
</organism>
<dbReference type="GO" id="GO:0009055">
    <property type="term" value="F:electron transfer activity"/>
    <property type="evidence" value="ECO:0007669"/>
    <property type="project" value="InterPro"/>
</dbReference>
<feature type="non-terminal residue" evidence="5">
    <location>
        <position position="179"/>
    </location>
</feature>
<dbReference type="PROSITE" id="PS51007">
    <property type="entry name" value="CYTC"/>
    <property type="match status" value="1"/>
</dbReference>
<dbReference type="GO" id="GO:0046872">
    <property type="term" value="F:metal ion binding"/>
    <property type="evidence" value="ECO:0007669"/>
    <property type="project" value="UniProtKB-KW"/>
</dbReference>
<dbReference type="SUPFAM" id="SSF46626">
    <property type="entry name" value="Cytochrome c"/>
    <property type="match status" value="1"/>
</dbReference>
<dbReference type="Gene3D" id="1.10.760.10">
    <property type="entry name" value="Cytochrome c-like domain"/>
    <property type="match status" value="1"/>
</dbReference>
<dbReference type="PANTHER" id="PTHR35008">
    <property type="entry name" value="BLL4482 PROTEIN-RELATED"/>
    <property type="match status" value="1"/>
</dbReference>